<sequence>MRLISLALTAAFATFANAHFQLQFPLPRGPFVQNSEPTFCDGYTNAVSNRTVFPLSNGVIDLNSEHPKWTAGVIISTGQNPTSFSDFSSSMVVPYFQTSGEGKFCFPINIAASNVSGIQDGANVTIQVIFDGGDGILYQCADLTLSANVTVPSNATSSCATVTASTAASSPTATASSSAAGKNMLTVPSVVAVLLTGLALLL</sequence>
<keyword evidence="11" id="KW-1185">Reference proteome</keyword>
<comment type="caution">
    <text evidence="10">The sequence shown here is derived from an EMBL/GenBank/DDBJ whole genome shotgun (WGS) entry which is preliminary data.</text>
</comment>
<evidence type="ECO:0000313" key="10">
    <source>
        <dbReference type="EMBL" id="KAF8446265.1"/>
    </source>
</evidence>
<evidence type="ECO:0000313" key="11">
    <source>
        <dbReference type="Proteomes" id="UP001194468"/>
    </source>
</evidence>
<keyword evidence="6" id="KW-0325">Glycoprotein</keyword>
<keyword evidence="7" id="KW-0449">Lipoprotein</keyword>
<evidence type="ECO:0000256" key="6">
    <source>
        <dbReference type="ARBA" id="ARBA00023180"/>
    </source>
</evidence>
<name>A0AAD4GJR4_BOLED</name>
<dbReference type="GO" id="GO:0098552">
    <property type="term" value="C:side of membrane"/>
    <property type="evidence" value="ECO:0007669"/>
    <property type="project" value="UniProtKB-KW"/>
</dbReference>
<evidence type="ECO:0000256" key="4">
    <source>
        <dbReference type="ARBA" id="ARBA00022729"/>
    </source>
</evidence>
<dbReference type="AlphaFoldDB" id="A0AAD4GJR4"/>
<evidence type="ECO:0000256" key="1">
    <source>
        <dbReference type="ARBA" id="ARBA00004609"/>
    </source>
</evidence>
<feature type="signal peptide" evidence="8">
    <location>
        <begin position="1"/>
        <end position="18"/>
    </location>
</feature>
<evidence type="ECO:0000256" key="3">
    <source>
        <dbReference type="ARBA" id="ARBA00022622"/>
    </source>
</evidence>
<reference evidence="10" key="2">
    <citation type="journal article" date="2020" name="Nat. Commun.">
        <title>Large-scale genome sequencing of mycorrhizal fungi provides insights into the early evolution of symbiotic traits.</title>
        <authorList>
            <person name="Miyauchi S."/>
            <person name="Kiss E."/>
            <person name="Kuo A."/>
            <person name="Drula E."/>
            <person name="Kohler A."/>
            <person name="Sanchez-Garcia M."/>
            <person name="Morin E."/>
            <person name="Andreopoulos B."/>
            <person name="Barry K.W."/>
            <person name="Bonito G."/>
            <person name="Buee M."/>
            <person name="Carver A."/>
            <person name="Chen C."/>
            <person name="Cichocki N."/>
            <person name="Clum A."/>
            <person name="Culley D."/>
            <person name="Crous P.W."/>
            <person name="Fauchery L."/>
            <person name="Girlanda M."/>
            <person name="Hayes R.D."/>
            <person name="Keri Z."/>
            <person name="LaButti K."/>
            <person name="Lipzen A."/>
            <person name="Lombard V."/>
            <person name="Magnuson J."/>
            <person name="Maillard F."/>
            <person name="Murat C."/>
            <person name="Nolan M."/>
            <person name="Ohm R.A."/>
            <person name="Pangilinan J."/>
            <person name="Pereira M.F."/>
            <person name="Perotto S."/>
            <person name="Peter M."/>
            <person name="Pfister S."/>
            <person name="Riley R."/>
            <person name="Sitrit Y."/>
            <person name="Stielow J.B."/>
            <person name="Szollosi G."/>
            <person name="Zifcakova L."/>
            <person name="Stursova M."/>
            <person name="Spatafora J.W."/>
            <person name="Tedersoo L."/>
            <person name="Vaario L.M."/>
            <person name="Yamada A."/>
            <person name="Yan M."/>
            <person name="Wang P."/>
            <person name="Xu J."/>
            <person name="Bruns T."/>
            <person name="Baldrian P."/>
            <person name="Vilgalys R."/>
            <person name="Dunand C."/>
            <person name="Henrissat B."/>
            <person name="Grigoriev I.V."/>
            <person name="Hibbett D."/>
            <person name="Nagy L.G."/>
            <person name="Martin F.M."/>
        </authorList>
    </citation>
    <scope>NUCLEOTIDE SEQUENCE</scope>
    <source>
        <strain evidence="10">BED1</strain>
    </source>
</reference>
<accession>A0AAD4GJR4</accession>
<feature type="domain" description="Copper acquisition factor BIM1-like" evidence="9">
    <location>
        <begin position="17"/>
        <end position="163"/>
    </location>
</feature>
<keyword evidence="3" id="KW-0336">GPI-anchor</keyword>
<dbReference type="InterPro" id="IPR046936">
    <property type="entry name" value="BIM1-like"/>
</dbReference>
<feature type="chain" id="PRO_5042028447" description="Copper acquisition factor BIM1-like domain-containing protein" evidence="8">
    <location>
        <begin position="19"/>
        <end position="202"/>
    </location>
</feature>
<dbReference type="EMBL" id="WHUW01000005">
    <property type="protein sequence ID" value="KAF8446265.1"/>
    <property type="molecule type" value="Genomic_DNA"/>
</dbReference>
<evidence type="ECO:0000256" key="7">
    <source>
        <dbReference type="ARBA" id="ARBA00023288"/>
    </source>
</evidence>
<evidence type="ECO:0000256" key="2">
    <source>
        <dbReference type="ARBA" id="ARBA00022475"/>
    </source>
</evidence>
<organism evidence="10 11">
    <name type="scientific">Boletus edulis BED1</name>
    <dbReference type="NCBI Taxonomy" id="1328754"/>
    <lineage>
        <taxon>Eukaryota</taxon>
        <taxon>Fungi</taxon>
        <taxon>Dikarya</taxon>
        <taxon>Basidiomycota</taxon>
        <taxon>Agaricomycotina</taxon>
        <taxon>Agaricomycetes</taxon>
        <taxon>Agaricomycetidae</taxon>
        <taxon>Boletales</taxon>
        <taxon>Boletineae</taxon>
        <taxon>Boletaceae</taxon>
        <taxon>Boletoideae</taxon>
        <taxon>Boletus</taxon>
    </lineage>
</organism>
<dbReference type="GO" id="GO:0005886">
    <property type="term" value="C:plasma membrane"/>
    <property type="evidence" value="ECO:0007669"/>
    <property type="project" value="UniProtKB-SubCell"/>
</dbReference>
<keyword evidence="4 8" id="KW-0732">Signal</keyword>
<dbReference type="Proteomes" id="UP001194468">
    <property type="component" value="Unassembled WGS sequence"/>
</dbReference>
<keyword evidence="5" id="KW-0472">Membrane</keyword>
<dbReference type="CDD" id="cd21176">
    <property type="entry name" value="LPMO_auxiliary-like"/>
    <property type="match status" value="1"/>
</dbReference>
<evidence type="ECO:0000256" key="8">
    <source>
        <dbReference type="SAM" id="SignalP"/>
    </source>
</evidence>
<reference evidence="10" key="1">
    <citation type="submission" date="2019-10" db="EMBL/GenBank/DDBJ databases">
        <authorList>
            <consortium name="DOE Joint Genome Institute"/>
            <person name="Kuo A."/>
            <person name="Miyauchi S."/>
            <person name="Kiss E."/>
            <person name="Drula E."/>
            <person name="Kohler A."/>
            <person name="Sanchez-Garcia M."/>
            <person name="Andreopoulos B."/>
            <person name="Barry K.W."/>
            <person name="Bonito G."/>
            <person name="Buee M."/>
            <person name="Carver A."/>
            <person name="Chen C."/>
            <person name="Cichocki N."/>
            <person name="Clum A."/>
            <person name="Culley D."/>
            <person name="Crous P.W."/>
            <person name="Fauchery L."/>
            <person name="Girlanda M."/>
            <person name="Hayes R."/>
            <person name="Keri Z."/>
            <person name="LaButti K."/>
            <person name="Lipzen A."/>
            <person name="Lombard V."/>
            <person name="Magnuson J."/>
            <person name="Maillard F."/>
            <person name="Morin E."/>
            <person name="Murat C."/>
            <person name="Nolan M."/>
            <person name="Ohm R."/>
            <person name="Pangilinan J."/>
            <person name="Pereira M."/>
            <person name="Perotto S."/>
            <person name="Peter M."/>
            <person name="Riley R."/>
            <person name="Sitrit Y."/>
            <person name="Stielow B."/>
            <person name="Szollosi G."/>
            <person name="Zifcakova L."/>
            <person name="Stursova M."/>
            <person name="Spatafora J.W."/>
            <person name="Tedersoo L."/>
            <person name="Vaario L.-M."/>
            <person name="Yamada A."/>
            <person name="Yan M."/>
            <person name="Wang P."/>
            <person name="Xu J."/>
            <person name="Bruns T."/>
            <person name="Baldrian P."/>
            <person name="Vilgalys R."/>
            <person name="Henrissat B."/>
            <person name="Grigoriev I.V."/>
            <person name="Hibbett D."/>
            <person name="Nagy L.G."/>
            <person name="Martin F.M."/>
        </authorList>
    </citation>
    <scope>NUCLEOTIDE SEQUENCE</scope>
    <source>
        <strain evidence="10">BED1</strain>
    </source>
</reference>
<proteinExistence type="predicted"/>
<evidence type="ECO:0000259" key="9">
    <source>
        <dbReference type="Pfam" id="PF20238"/>
    </source>
</evidence>
<dbReference type="InterPro" id="IPR046530">
    <property type="entry name" value="BIM1-like_dom"/>
</dbReference>
<gene>
    <name evidence="10" type="ORF">L210DRAFT_3529443</name>
</gene>
<keyword evidence="2" id="KW-1003">Cell membrane</keyword>
<protein>
    <recommendedName>
        <fullName evidence="9">Copper acquisition factor BIM1-like domain-containing protein</fullName>
    </recommendedName>
</protein>
<evidence type="ECO:0000256" key="5">
    <source>
        <dbReference type="ARBA" id="ARBA00023136"/>
    </source>
</evidence>
<comment type="subcellular location">
    <subcellularLocation>
        <location evidence="1">Cell membrane</location>
        <topology evidence="1">Lipid-anchor</topology>
        <topology evidence="1">GPI-anchor</topology>
    </subcellularLocation>
</comment>
<dbReference type="PANTHER" id="PTHR34992">
    <property type="entry name" value="HYPHAL ANASTAMOSIS-7 PROTEIN"/>
    <property type="match status" value="1"/>
</dbReference>
<dbReference type="Pfam" id="PF20238">
    <property type="entry name" value="BIM1-like_dom"/>
    <property type="match status" value="1"/>
</dbReference>